<reference evidence="2 3" key="1">
    <citation type="journal article" date="2019" name="Nat. Med.">
        <title>A library of human gut bacterial isolates paired with longitudinal multiomics data enables mechanistic microbiome research.</title>
        <authorList>
            <person name="Poyet M."/>
            <person name="Groussin M."/>
            <person name="Gibbons S.M."/>
            <person name="Avila-Pacheco J."/>
            <person name="Jiang X."/>
            <person name="Kearney S.M."/>
            <person name="Perrotta A.R."/>
            <person name="Berdy B."/>
            <person name="Zhao S."/>
            <person name="Lieberman T.D."/>
            <person name="Swanson P.K."/>
            <person name="Smith M."/>
            <person name="Roesemann S."/>
            <person name="Alexander J.E."/>
            <person name="Rich S.A."/>
            <person name="Livny J."/>
            <person name="Vlamakis H."/>
            <person name="Clish C."/>
            <person name="Bullock K."/>
            <person name="Deik A."/>
            <person name="Scott J."/>
            <person name="Pierce K.A."/>
            <person name="Xavier R.J."/>
            <person name="Alm E.J."/>
        </authorList>
    </citation>
    <scope>NUCLEOTIDE SEQUENCE [LARGE SCALE GENOMIC DNA]</scope>
    <source>
        <strain evidence="2 3">BIOML-A111</strain>
    </source>
</reference>
<dbReference type="Proteomes" id="UP000437431">
    <property type="component" value="Unassembled WGS sequence"/>
</dbReference>
<gene>
    <name evidence="2" type="ORF">GAY79_21565</name>
</gene>
<comment type="caution">
    <text evidence="2">The sequence shown here is derived from an EMBL/GenBank/DDBJ whole genome shotgun (WGS) entry which is preliminary data.</text>
</comment>
<evidence type="ECO:0000259" key="1">
    <source>
        <dbReference type="Pfam" id="PF12728"/>
    </source>
</evidence>
<dbReference type="PANTHER" id="PTHR34585:SF22">
    <property type="entry name" value="HELIX-TURN-HELIX DOMAIN-CONTAINING PROTEIN"/>
    <property type="match status" value="1"/>
</dbReference>
<dbReference type="PANTHER" id="PTHR34585">
    <property type="match status" value="1"/>
</dbReference>
<evidence type="ECO:0000313" key="2">
    <source>
        <dbReference type="EMBL" id="KAB6554849.1"/>
    </source>
</evidence>
<dbReference type="AlphaFoldDB" id="A0A1H7QPQ0"/>
<accession>A0A1H7QPQ0</accession>
<evidence type="ECO:0000313" key="3">
    <source>
        <dbReference type="Proteomes" id="UP000437431"/>
    </source>
</evidence>
<dbReference type="RefSeq" id="WP_074784047.1">
    <property type="nucleotide sequence ID" value="NZ_CAXTCG010000127.1"/>
</dbReference>
<dbReference type="InterPro" id="IPR009061">
    <property type="entry name" value="DNA-bd_dom_put_sf"/>
</dbReference>
<proteinExistence type="predicted"/>
<name>A0A1H7QPQ0_PHOVU</name>
<dbReference type="SUPFAM" id="SSF46955">
    <property type="entry name" value="Putative DNA-binding domain"/>
    <property type="match status" value="1"/>
</dbReference>
<organism evidence="2 3">
    <name type="scientific">Phocaeicola vulgatus</name>
    <name type="common">Bacteroides vulgatus</name>
    <dbReference type="NCBI Taxonomy" id="821"/>
    <lineage>
        <taxon>Bacteria</taxon>
        <taxon>Pseudomonadati</taxon>
        <taxon>Bacteroidota</taxon>
        <taxon>Bacteroidia</taxon>
        <taxon>Bacteroidales</taxon>
        <taxon>Bacteroidaceae</taxon>
        <taxon>Phocaeicola</taxon>
    </lineage>
</organism>
<dbReference type="InterPro" id="IPR041657">
    <property type="entry name" value="HTH_17"/>
</dbReference>
<feature type="domain" description="Helix-turn-helix" evidence="1">
    <location>
        <begin position="41"/>
        <end position="89"/>
    </location>
</feature>
<sequence length="102" mass="12120">MDLITKDSETTLVLFSSLDRVLENVEYMVMNYRPVLNGEHYLTGEEVCERLCISKRTLQDYRDTGLLGYVQLPGKIIYRESDIIRLLERYYINKFVRFTDNL</sequence>
<dbReference type="Pfam" id="PF12728">
    <property type="entry name" value="HTH_17"/>
    <property type="match status" value="1"/>
</dbReference>
<protein>
    <submittedName>
        <fullName evidence="2">Helix-turn-helix domain-containing protein</fullName>
    </submittedName>
</protein>
<dbReference type="EMBL" id="WDAY01000080">
    <property type="protein sequence ID" value="KAB6554849.1"/>
    <property type="molecule type" value="Genomic_DNA"/>
</dbReference>